<dbReference type="InterPro" id="IPR036397">
    <property type="entry name" value="RNaseH_sf"/>
</dbReference>
<dbReference type="InterPro" id="IPR002156">
    <property type="entry name" value="RNaseH_domain"/>
</dbReference>
<dbReference type="CDD" id="cd06222">
    <property type="entry name" value="RNase_H_like"/>
    <property type="match status" value="1"/>
</dbReference>
<dbReference type="Gene3D" id="3.30.420.10">
    <property type="entry name" value="Ribonuclease H-like superfamily/Ribonuclease H"/>
    <property type="match status" value="1"/>
</dbReference>
<dbReference type="PANTHER" id="PTHR47723:SF19">
    <property type="entry name" value="POLYNUCLEOTIDYL TRANSFERASE, RIBONUCLEASE H-LIKE SUPERFAMILY PROTEIN"/>
    <property type="match status" value="1"/>
</dbReference>
<evidence type="ECO:0000313" key="3">
    <source>
        <dbReference type="Proteomes" id="UP000634136"/>
    </source>
</evidence>
<evidence type="ECO:0000313" key="2">
    <source>
        <dbReference type="EMBL" id="KAF7827309.1"/>
    </source>
</evidence>
<accession>A0A834U0M3</accession>
<comment type="caution">
    <text evidence="2">The sequence shown here is derived from an EMBL/GenBank/DDBJ whole genome shotgun (WGS) entry which is preliminary data.</text>
</comment>
<dbReference type="PANTHER" id="PTHR47723">
    <property type="entry name" value="OS05G0353850 PROTEIN"/>
    <property type="match status" value="1"/>
</dbReference>
<sequence>MKTSRKVTFFSGAFSSNNMRTTLVKREEKPFRFYMAWLSDSSFGNLVDEAWGQHSNWINAVILLWKALVSPNKWNEFFSLNFQDWIQDNLTKEWGELNDIKWNTIFGMACWLIWKQRNSCVFSDIQDTAVSLLPKVKAYADLVSNSETPFRSPASKESIEIKWCPPDEDWIKFNSDGSCASNWMSNCGGVLRDHYGNWISGYSKKLGKGDVLHAEAWGAVLGLHISKEKGFKNVHLEVDSLILVKLITKGGPDSQPLNPLISKINSIKVNFSNFKVAHVYREANRLAHVMATHGYSLPYGISVFNRIPDFCNLIFFDDSRGVFFPRGACS</sequence>
<proteinExistence type="predicted"/>
<dbReference type="SUPFAM" id="SSF53098">
    <property type="entry name" value="Ribonuclease H-like"/>
    <property type="match status" value="1"/>
</dbReference>
<evidence type="ECO:0000259" key="1">
    <source>
        <dbReference type="Pfam" id="PF13456"/>
    </source>
</evidence>
<keyword evidence="3" id="KW-1185">Reference proteome</keyword>
<organism evidence="2 3">
    <name type="scientific">Senna tora</name>
    <dbReference type="NCBI Taxonomy" id="362788"/>
    <lineage>
        <taxon>Eukaryota</taxon>
        <taxon>Viridiplantae</taxon>
        <taxon>Streptophyta</taxon>
        <taxon>Embryophyta</taxon>
        <taxon>Tracheophyta</taxon>
        <taxon>Spermatophyta</taxon>
        <taxon>Magnoliopsida</taxon>
        <taxon>eudicotyledons</taxon>
        <taxon>Gunneridae</taxon>
        <taxon>Pentapetalae</taxon>
        <taxon>rosids</taxon>
        <taxon>fabids</taxon>
        <taxon>Fabales</taxon>
        <taxon>Fabaceae</taxon>
        <taxon>Caesalpinioideae</taxon>
        <taxon>Cassia clade</taxon>
        <taxon>Senna</taxon>
    </lineage>
</organism>
<protein>
    <submittedName>
        <fullName evidence="2">Putative reverse transcriptase</fullName>
    </submittedName>
</protein>
<keyword evidence="2" id="KW-0695">RNA-directed DNA polymerase</keyword>
<name>A0A834U0M3_9FABA</name>
<dbReference type="EMBL" id="JAAIUW010000006">
    <property type="protein sequence ID" value="KAF7827309.1"/>
    <property type="molecule type" value="Genomic_DNA"/>
</dbReference>
<dbReference type="GO" id="GO:0003676">
    <property type="term" value="F:nucleic acid binding"/>
    <property type="evidence" value="ECO:0007669"/>
    <property type="project" value="InterPro"/>
</dbReference>
<dbReference type="GO" id="GO:0004523">
    <property type="term" value="F:RNA-DNA hybrid ribonuclease activity"/>
    <property type="evidence" value="ECO:0007669"/>
    <property type="project" value="InterPro"/>
</dbReference>
<dbReference type="Pfam" id="PF13456">
    <property type="entry name" value="RVT_3"/>
    <property type="match status" value="1"/>
</dbReference>
<dbReference type="InterPro" id="IPR053151">
    <property type="entry name" value="RNase_H-like"/>
</dbReference>
<dbReference type="GO" id="GO:0003964">
    <property type="term" value="F:RNA-directed DNA polymerase activity"/>
    <property type="evidence" value="ECO:0007669"/>
    <property type="project" value="UniProtKB-KW"/>
</dbReference>
<dbReference type="InterPro" id="IPR044730">
    <property type="entry name" value="RNase_H-like_dom_plant"/>
</dbReference>
<dbReference type="InterPro" id="IPR012337">
    <property type="entry name" value="RNaseH-like_sf"/>
</dbReference>
<reference evidence="2" key="1">
    <citation type="submission" date="2020-09" db="EMBL/GenBank/DDBJ databases">
        <title>Genome-Enabled Discovery of Anthraquinone Biosynthesis in Senna tora.</title>
        <authorList>
            <person name="Kang S.-H."/>
            <person name="Pandey R.P."/>
            <person name="Lee C.-M."/>
            <person name="Sim J.-S."/>
            <person name="Jeong J.-T."/>
            <person name="Choi B.-S."/>
            <person name="Jung M."/>
            <person name="Ginzburg D."/>
            <person name="Zhao K."/>
            <person name="Won S.Y."/>
            <person name="Oh T.-J."/>
            <person name="Yu Y."/>
            <person name="Kim N.-H."/>
            <person name="Lee O.R."/>
            <person name="Lee T.-H."/>
            <person name="Bashyal P."/>
            <person name="Kim T.-S."/>
            <person name="Lee W.-H."/>
            <person name="Kawkins C."/>
            <person name="Kim C.-K."/>
            <person name="Kim J.S."/>
            <person name="Ahn B.O."/>
            <person name="Rhee S.Y."/>
            <person name="Sohng J.K."/>
        </authorList>
    </citation>
    <scope>NUCLEOTIDE SEQUENCE</scope>
    <source>
        <tissue evidence="2">Leaf</tissue>
    </source>
</reference>
<dbReference type="AlphaFoldDB" id="A0A834U0M3"/>
<gene>
    <name evidence="2" type="ORF">G2W53_018473</name>
</gene>
<dbReference type="OrthoDB" id="1432416at2759"/>
<dbReference type="Proteomes" id="UP000634136">
    <property type="component" value="Unassembled WGS sequence"/>
</dbReference>
<keyword evidence="2" id="KW-0548">Nucleotidyltransferase</keyword>
<feature type="domain" description="RNase H type-1" evidence="1">
    <location>
        <begin position="174"/>
        <end position="293"/>
    </location>
</feature>
<keyword evidence="2" id="KW-0808">Transferase</keyword>